<dbReference type="Pfam" id="PF07963">
    <property type="entry name" value="N_methyl"/>
    <property type="match status" value="1"/>
</dbReference>
<organism evidence="13 14">
    <name type="scientific">Yanghanlia caeni</name>
    <dbReference type="NCBI Taxonomy" id="3064283"/>
    <lineage>
        <taxon>Bacteria</taxon>
        <taxon>Pseudomonadati</taxon>
        <taxon>Pseudomonadota</taxon>
        <taxon>Betaproteobacteria</taxon>
        <taxon>Burkholderiales</taxon>
        <taxon>Alcaligenaceae</taxon>
        <taxon>Yanghanlia</taxon>
    </lineage>
</organism>
<evidence type="ECO:0000256" key="2">
    <source>
        <dbReference type="ARBA" id="ARBA00009984"/>
    </source>
</evidence>
<evidence type="ECO:0000256" key="5">
    <source>
        <dbReference type="ARBA" id="ARBA00022481"/>
    </source>
</evidence>
<feature type="transmembrane region" description="Helical" evidence="11">
    <location>
        <begin position="28"/>
        <end position="49"/>
    </location>
</feature>
<protein>
    <recommendedName>
        <fullName evidence="3">Type II secretion system core protein G</fullName>
    </recommendedName>
</protein>
<evidence type="ECO:0000256" key="4">
    <source>
        <dbReference type="ARBA" id="ARBA00022475"/>
    </source>
</evidence>
<evidence type="ECO:0000256" key="10">
    <source>
        <dbReference type="SAM" id="MobiDB-lite"/>
    </source>
</evidence>
<dbReference type="EMBL" id="JAUZQE010000021">
    <property type="protein sequence ID" value="MDR4126290.1"/>
    <property type="molecule type" value="Genomic_DNA"/>
</dbReference>
<dbReference type="SUPFAM" id="SSF54523">
    <property type="entry name" value="Pili subunits"/>
    <property type="match status" value="1"/>
</dbReference>
<dbReference type="RefSeq" id="WP_347287162.1">
    <property type="nucleotide sequence ID" value="NZ_JAUZQE010000021.1"/>
</dbReference>
<evidence type="ECO:0000313" key="13">
    <source>
        <dbReference type="EMBL" id="MDR4126290.1"/>
    </source>
</evidence>
<comment type="similarity">
    <text evidence="2">Belongs to the GSP G family.</text>
</comment>
<comment type="subcellular location">
    <subcellularLocation>
        <location evidence="1">Cell inner membrane</location>
        <topology evidence="1">Single-pass membrane protein</topology>
    </subcellularLocation>
</comment>
<keyword evidence="14" id="KW-1185">Reference proteome</keyword>
<dbReference type="InterPro" id="IPR010054">
    <property type="entry name" value="Type2_sec_GspG"/>
</dbReference>
<dbReference type="PANTHER" id="PTHR30093">
    <property type="entry name" value="GENERAL SECRETION PATHWAY PROTEIN G"/>
    <property type="match status" value="1"/>
</dbReference>
<evidence type="ECO:0000256" key="9">
    <source>
        <dbReference type="ARBA" id="ARBA00023136"/>
    </source>
</evidence>
<keyword evidence="5" id="KW-0488">Methylation</keyword>
<dbReference type="InterPro" id="IPR012902">
    <property type="entry name" value="N_methyl_site"/>
</dbReference>
<gene>
    <name evidence="13" type="primary">gspG</name>
    <name evidence="13" type="ORF">Q8947_09885</name>
</gene>
<evidence type="ECO:0000256" key="1">
    <source>
        <dbReference type="ARBA" id="ARBA00004377"/>
    </source>
</evidence>
<feature type="region of interest" description="Disordered" evidence="10">
    <location>
        <begin position="138"/>
        <end position="157"/>
    </location>
</feature>
<dbReference type="Gene3D" id="3.30.700.10">
    <property type="entry name" value="Glycoprotein, Type 4 Pilin"/>
    <property type="match status" value="1"/>
</dbReference>
<accession>A0ABU1D787</accession>
<dbReference type="PRINTS" id="PR00813">
    <property type="entry name" value="BCTERIALGSPG"/>
</dbReference>
<dbReference type="PANTHER" id="PTHR30093:SF44">
    <property type="entry name" value="TYPE II SECRETION SYSTEM CORE PROTEIN G"/>
    <property type="match status" value="1"/>
</dbReference>
<dbReference type="InterPro" id="IPR000983">
    <property type="entry name" value="Bac_GSPG_pilin"/>
</dbReference>
<dbReference type="NCBIfam" id="TIGR01710">
    <property type="entry name" value="typeII_sec_gspG"/>
    <property type="match status" value="1"/>
</dbReference>
<evidence type="ECO:0000256" key="8">
    <source>
        <dbReference type="ARBA" id="ARBA00022989"/>
    </source>
</evidence>
<keyword evidence="7 11" id="KW-0812">Transmembrane</keyword>
<evidence type="ECO:0000256" key="6">
    <source>
        <dbReference type="ARBA" id="ARBA00022519"/>
    </source>
</evidence>
<dbReference type="Pfam" id="PF08334">
    <property type="entry name" value="T2SSG"/>
    <property type="match status" value="1"/>
</dbReference>
<comment type="caution">
    <text evidence="13">The sequence shown here is derived from an EMBL/GenBank/DDBJ whole genome shotgun (WGS) entry which is preliminary data.</text>
</comment>
<evidence type="ECO:0000256" key="11">
    <source>
        <dbReference type="SAM" id="Phobius"/>
    </source>
</evidence>
<dbReference type="InterPro" id="IPR013545">
    <property type="entry name" value="T2SS_protein-GspG_C"/>
</dbReference>
<dbReference type="Proteomes" id="UP001232156">
    <property type="component" value="Unassembled WGS sequence"/>
</dbReference>
<dbReference type="InterPro" id="IPR045584">
    <property type="entry name" value="Pilin-like"/>
</dbReference>
<keyword evidence="4" id="KW-1003">Cell membrane</keyword>
<evidence type="ECO:0000256" key="7">
    <source>
        <dbReference type="ARBA" id="ARBA00022692"/>
    </source>
</evidence>
<feature type="domain" description="Type II secretion system protein GspG C-terminal" evidence="12">
    <location>
        <begin position="51"/>
        <end position="155"/>
    </location>
</feature>
<evidence type="ECO:0000313" key="14">
    <source>
        <dbReference type="Proteomes" id="UP001232156"/>
    </source>
</evidence>
<evidence type="ECO:0000259" key="12">
    <source>
        <dbReference type="Pfam" id="PF08334"/>
    </source>
</evidence>
<name>A0ABU1D787_9BURK</name>
<keyword evidence="6" id="KW-0997">Cell inner membrane</keyword>
<keyword evidence="8 11" id="KW-1133">Transmembrane helix</keyword>
<dbReference type="PROSITE" id="PS00409">
    <property type="entry name" value="PROKAR_NTER_METHYL"/>
    <property type="match status" value="1"/>
</dbReference>
<reference evidence="13 14" key="1">
    <citation type="submission" date="2023-08" db="EMBL/GenBank/DDBJ databases">
        <title>Alcaligenaceae gen. nov., a novel taxon isolated from the sludge of Yixing Pesticide Factory.</title>
        <authorList>
            <person name="Ruan L."/>
        </authorList>
    </citation>
    <scope>NUCLEOTIDE SEQUENCE [LARGE SCALE GENOMIC DNA]</scope>
    <source>
        <strain evidence="13 14">LG-2</strain>
    </source>
</reference>
<proteinExistence type="inferred from homology"/>
<sequence length="157" mass="17091">MTAPSSTRTCPSCVRRRRNSVDLHRQRGFSLIEVMVVVVIIGIMAALIVPNLMDRPDQARVVAARQDIATLMQALKLYRLDNGRYPSASDGLQALLGNKGPQGTGRAYLDQLPNDPWGKPYQYLNPGVHSEIDVFSFGADGQPGGEGNDADIGSWNP</sequence>
<keyword evidence="9 11" id="KW-0472">Membrane</keyword>
<dbReference type="NCBIfam" id="TIGR02532">
    <property type="entry name" value="IV_pilin_GFxxxE"/>
    <property type="match status" value="1"/>
</dbReference>
<evidence type="ECO:0000256" key="3">
    <source>
        <dbReference type="ARBA" id="ARBA00020042"/>
    </source>
</evidence>